<dbReference type="EMBL" id="JAFBDZ010000001">
    <property type="protein sequence ID" value="MBM7583641.1"/>
    <property type="molecule type" value="Genomic_DNA"/>
</dbReference>
<dbReference type="Pfam" id="PF00583">
    <property type="entry name" value="Acetyltransf_1"/>
    <property type="match status" value="1"/>
</dbReference>
<dbReference type="InterPro" id="IPR000182">
    <property type="entry name" value="GNAT_dom"/>
</dbReference>
<evidence type="ECO:0000313" key="3">
    <source>
        <dbReference type="Proteomes" id="UP001646157"/>
    </source>
</evidence>
<protein>
    <submittedName>
        <fullName evidence="2">Ribosomal protein S18 acetylase RimI-like enzyme</fullName>
    </submittedName>
</protein>
<reference evidence="2 3" key="1">
    <citation type="submission" date="2021-01" db="EMBL/GenBank/DDBJ databases">
        <title>Genomic Encyclopedia of Type Strains, Phase IV (KMG-IV): sequencing the most valuable type-strain genomes for metagenomic binning, comparative biology and taxonomic classification.</title>
        <authorList>
            <person name="Goeker M."/>
        </authorList>
    </citation>
    <scope>NUCLEOTIDE SEQUENCE [LARGE SCALE GENOMIC DNA]</scope>
    <source>
        <strain evidence="2 3">DSM 24834</strain>
    </source>
</reference>
<gene>
    <name evidence="2" type="ORF">JOC86_000178</name>
</gene>
<dbReference type="SUPFAM" id="SSF55729">
    <property type="entry name" value="Acyl-CoA N-acyltransferases (Nat)"/>
    <property type="match status" value="1"/>
</dbReference>
<dbReference type="CDD" id="cd04301">
    <property type="entry name" value="NAT_SF"/>
    <property type="match status" value="1"/>
</dbReference>
<sequence length="207" mass="24037">MFILKYDIPVLLASSYQRNHSYQKELVKKLQPFLPNRIYCHLDRDSANDLIDQTNRIQVTPYKNMKISSIDTIHDFEIDDVQKFGKKDKEEIISFLKEVHPDYFLDEEYINQGCYFGIKRDNSLISIAGLVAKSERYSVVSIGNVATHPLYRKKNLASKTISALIQNLYPTYRTITLNVKEANVPAINCYKKLEFIETGTFEEVILE</sequence>
<organism evidence="2 3">
    <name type="scientific">Rossellomorea pakistanensis</name>
    <dbReference type="NCBI Taxonomy" id="992288"/>
    <lineage>
        <taxon>Bacteria</taxon>
        <taxon>Bacillati</taxon>
        <taxon>Bacillota</taxon>
        <taxon>Bacilli</taxon>
        <taxon>Bacillales</taxon>
        <taxon>Bacillaceae</taxon>
        <taxon>Rossellomorea</taxon>
    </lineage>
</organism>
<dbReference type="InterPro" id="IPR016181">
    <property type="entry name" value="Acyl_CoA_acyltransferase"/>
</dbReference>
<feature type="domain" description="N-acetyltransferase" evidence="1">
    <location>
        <begin position="76"/>
        <end position="207"/>
    </location>
</feature>
<accession>A0ABS2N704</accession>
<keyword evidence="3" id="KW-1185">Reference proteome</keyword>
<name>A0ABS2N704_9BACI</name>
<evidence type="ECO:0000259" key="1">
    <source>
        <dbReference type="PROSITE" id="PS51186"/>
    </source>
</evidence>
<dbReference type="PROSITE" id="PS51186">
    <property type="entry name" value="GNAT"/>
    <property type="match status" value="1"/>
</dbReference>
<dbReference type="Gene3D" id="3.40.630.30">
    <property type="match status" value="1"/>
</dbReference>
<dbReference type="RefSeq" id="WP_205167899.1">
    <property type="nucleotide sequence ID" value="NZ_JAFBDZ010000001.1"/>
</dbReference>
<comment type="caution">
    <text evidence="2">The sequence shown here is derived from an EMBL/GenBank/DDBJ whole genome shotgun (WGS) entry which is preliminary data.</text>
</comment>
<dbReference type="Proteomes" id="UP001646157">
    <property type="component" value="Unassembled WGS sequence"/>
</dbReference>
<evidence type="ECO:0000313" key="2">
    <source>
        <dbReference type="EMBL" id="MBM7583641.1"/>
    </source>
</evidence>
<proteinExistence type="predicted"/>